<sequence>MLTRIRCCTRAAHRYLSSTQADTFDEWKKYADESNLSPMIGLEIHAQINSTAKLFSGSENKFMAPTNSLVSNYDASVPGTLPVLNKRCVEAAVYTALALNCKLNMQSQFDRKHYFYADTPQGYQITQQRCPIAVNGTFSFPLSSGKKVKTIHIQQIQLEQDSGKSLHDDETNHTYIDLNRANVGLLEIVTSPGLTGAEDTCAFVKELQMTLQLLGACDGKMQEGQLRVDLNLSMSGKDEKPGTRAEVKNISGISHLKDVIEYEIKRQVQILNDGGTVEQETRAYDSVKKVTTSMRDKEEAQDYRFMPEPNLPPLTLYNDETAPKNTDRNFINVDELKRKMPIIPGRLREILMQRLGLQYKQAEFLLEKQLASFYRDVLYCAPDLSPTLVYNWMRIKLVALQHTSGFTASESGVTAQELADLLTMEQNHLINQSQSKEAFELALTDVRSPVQIVKDNDWIGIIDMDVIRGFCDNAIAQLTDENPDFLKNLNQETPHTVIVRQIVGLVLKLSQGKAKRKLVTPVVISILKNLDSE</sequence>
<proteinExistence type="evidence at transcript level"/>
<dbReference type="GO" id="GO:0005739">
    <property type="term" value="C:mitochondrion"/>
    <property type="evidence" value="ECO:0007669"/>
    <property type="project" value="UniProtKB-SubCell"/>
</dbReference>
<dbReference type="PANTHER" id="PTHR11659:SF0">
    <property type="entry name" value="GLUTAMYL-TRNA(GLN) AMIDOTRANSFERASE SUBUNIT B, MITOCHONDRIAL"/>
    <property type="match status" value="1"/>
</dbReference>
<name>A0A6F9DP21_9ASCI</name>
<evidence type="ECO:0000256" key="1">
    <source>
        <dbReference type="ARBA" id="ARBA00005306"/>
    </source>
</evidence>
<dbReference type="InterPro" id="IPR017959">
    <property type="entry name" value="Asn/Gln-tRNA_amidoTrfase_suB/E"/>
</dbReference>
<comment type="subunit">
    <text evidence="7">Subunit of the heterotrimeric GatCAB amidotransferase (AdT) complex, composed of A, B and C subunits.</text>
</comment>
<dbReference type="GO" id="GO:0030956">
    <property type="term" value="C:glutamyl-tRNA(Gln) amidotransferase complex"/>
    <property type="evidence" value="ECO:0007669"/>
    <property type="project" value="UniProtKB-UniRule"/>
</dbReference>
<evidence type="ECO:0000256" key="4">
    <source>
        <dbReference type="ARBA" id="ARBA00022840"/>
    </source>
</evidence>
<comment type="subcellular location">
    <subcellularLocation>
        <location evidence="7">Mitochondrion</location>
    </subcellularLocation>
</comment>
<dbReference type="Pfam" id="PF02637">
    <property type="entry name" value="GatB_Yqey"/>
    <property type="match status" value="1"/>
</dbReference>
<dbReference type="GO" id="GO:0050567">
    <property type="term" value="F:glutaminyl-tRNA synthase (glutamine-hydrolyzing) activity"/>
    <property type="evidence" value="ECO:0007669"/>
    <property type="project" value="UniProtKB-UniRule"/>
</dbReference>
<dbReference type="AlphaFoldDB" id="A0A6F9DP21"/>
<evidence type="ECO:0000256" key="5">
    <source>
        <dbReference type="ARBA" id="ARBA00022917"/>
    </source>
</evidence>
<dbReference type="InterPro" id="IPR003789">
    <property type="entry name" value="Asn/Gln_tRNA_amidoTrase-B-like"/>
</dbReference>
<comment type="catalytic activity">
    <reaction evidence="6 7">
        <text>L-glutamyl-tRNA(Gln) + L-glutamine + ATP + H2O = L-glutaminyl-tRNA(Gln) + L-glutamate + ADP + phosphate + H(+)</text>
        <dbReference type="Rhea" id="RHEA:17521"/>
        <dbReference type="Rhea" id="RHEA-COMP:9681"/>
        <dbReference type="Rhea" id="RHEA-COMP:9684"/>
        <dbReference type="ChEBI" id="CHEBI:15377"/>
        <dbReference type="ChEBI" id="CHEBI:15378"/>
        <dbReference type="ChEBI" id="CHEBI:29985"/>
        <dbReference type="ChEBI" id="CHEBI:30616"/>
        <dbReference type="ChEBI" id="CHEBI:43474"/>
        <dbReference type="ChEBI" id="CHEBI:58359"/>
        <dbReference type="ChEBI" id="CHEBI:78520"/>
        <dbReference type="ChEBI" id="CHEBI:78521"/>
        <dbReference type="ChEBI" id="CHEBI:456216"/>
    </reaction>
</comment>
<keyword evidence="5 7" id="KW-0648">Protein biosynthesis</keyword>
<dbReference type="NCBIfam" id="NF004012">
    <property type="entry name" value="PRK05477.1-2"/>
    <property type="match status" value="1"/>
</dbReference>
<comment type="function">
    <text evidence="7">Allows the formation of correctly charged Gln-tRNA(Gln) through the transamidation of misacylated Glu-tRNA(Gln) in the mitochondria. The reaction takes place in the presence of glutamine and ATP through an activated gamma-phospho-Glu-tRNA(Gln).</text>
</comment>
<keyword evidence="2 7" id="KW-0436">Ligase</keyword>
<protein>
    <recommendedName>
        <fullName evidence="7">Glutamyl-tRNA(Gln) amidotransferase subunit B, mitochondrial</fullName>
        <shortName evidence="7">Glu-AdT subunit B</shortName>
        <ecNumber evidence="7">6.3.5.-</ecNumber>
    </recommendedName>
</protein>
<dbReference type="PANTHER" id="PTHR11659">
    <property type="entry name" value="GLUTAMYL-TRNA GLN AMIDOTRANSFERASE SUBUNIT B MITOCHONDRIAL AND PROKARYOTIC PET112-RELATED"/>
    <property type="match status" value="1"/>
</dbReference>
<dbReference type="GO" id="GO:0070681">
    <property type="term" value="P:glutaminyl-tRNAGln biosynthesis via transamidation"/>
    <property type="evidence" value="ECO:0007669"/>
    <property type="project" value="UniProtKB-UniRule"/>
</dbReference>
<evidence type="ECO:0000256" key="7">
    <source>
        <dbReference type="HAMAP-Rule" id="MF_03147"/>
    </source>
</evidence>
<dbReference type="NCBIfam" id="TIGR00133">
    <property type="entry name" value="gatB"/>
    <property type="match status" value="1"/>
</dbReference>
<evidence type="ECO:0000256" key="3">
    <source>
        <dbReference type="ARBA" id="ARBA00022741"/>
    </source>
</evidence>
<keyword evidence="4 7" id="KW-0067">ATP-binding</keyword>
<feature type="domain" description="Asn/Gln amidotransferase" evidence="8">
    <location>
        <begin position="372"/>
        <end position="527"/>
    </location>
</feature>
<evidence type="ECO:0000259" key="8">
    <source>
        <dbReference type="SMART" id="SM00845"/>
    </source>
</evidence>
<evidence type="ECO:0000256" key="2">
    <source>
        <dbReference type="ARBA" id="ARBA00022598"/>
    </source>
</evidence>
<dbReference type="SUPFAM" id="SSF89095">
    <property type="entry name" value="GatB/YqeY motif"/>
    <property type="match status" value="1"/>
</dbReference>
<keyword evidence="9" id="KW-0808">Transferase</keyword>
<dbReference type="InterPro" id="IPR018027">
    <property type="entry name" value="Asn/Gln_amidotransferase"/>
</dbReference>
<accession>A0A6F9DP21</accession>
<dbReference type="GO" id="GO:0016740">
    <property type="term" value="F:transferase activity"/>
    <property type="evidence" value="ECO:0007669"/>
    <property type="project" value="UniProtKB-KW"/>
</dbReference>
<dbReference type="SUPFAM" id="SSF55931">
    <property type="entry name" value="Glutamine synthetase/guanido kinase"/>
    <property type="match status" value="1"/>
</dbReference>
<dbReference type="Pfam" id="PF02934">
    <property type="entry name" value="GatB_N"/>
    <property type="match status" value="1"/>
</dbReference>
<dbReference type="InterPro" id="IPR014746">
    <property type="entry name" value="Gln_synth/guanido_kin_cat_dom"/>
</dbReference>
<organism evidence="9">
    <name type="scientific">Phallusia mammillata</name>
    <dbReference type="NCBI Taxonomy" id="59560"/>
    <lineage>
        <taxon>Eukaryota</taxon>
        <taxon>Metazoa</taxon>
        <taxon>Chordata</taxon>
        <taxon>Tunicata</taxon>
        <taxon>Ascidiacea</taxon>
        <taxon>Phlebobranchia</taxon>
        <taxon>Ascidiidae</taxon>
        <taxon>Phallusia</taxon>
    </lineage>
</organism>
<dbReference type="GO" id="GO:0005524">
    <property type="term" value="F:ATP binding"/>
    <property type="evidence" value="ECO:0007669"/>
    <property type="project" value="UniProtKB-KW"/>
</dbReference>
<dbReference type="EC" id="6.3.5.-" evidence="7"/>
<keyword evidence="7" id="KW-0496">Mitochondrion</keyword>
<dbReference type="HAMAP" id="MF_00121">
    <property type="entry name" value="GatB"/>
    <property type="match status" value="1"/>
</dbReference>
<comment type="similarity">
    <text evidence="1 7">Belongs to the GatB/GatE family. GatB subfamily.</text>
</comment>
<dbReference type="InterPro" id="IPR006075">
    <property type="entry name" value="Asn/Gln-tRNA_Trfase_suB/E_cat"/>
</dbReference>
<keyword evidence="3 7" id="KW-0547">Nucleotide-binding</keyword>
<dbReference type="InterPro" id="IPR017958">
    <property type="entry name" value="Gln-tRNA_amidoTrfase_suB_CS"/>
</dbReference>
<gene>
    <name evidence="9" type="primary">Pet112l</name>
</gene>
<dbReference type="SMART" id="SM00845">
    <property type="entry name" value="GatB_Yqey"/>
    <property type="match status" value="1"/>
</dbReference>
<dbReference type="EMBL" id="LR788918">
    <property type="protein sequence ID" value="CAB3264780.1"/>
    <property type="molecule type" value="mRNA"/>
</dbReference>
<dbReference type="PROSITE" id="PS01234">
    <property type="entry name" value="GATB"/>
    <property type="match status" value="1"/>
</dbReference>
<evidence type="ECO:0000256" key="6">
    <source>
        <dbReference type="ARBA" id="ARBA00047913"/>
    </source>
</evidence>
<reference evidence="9" key="1">
    <citation type="submission" date="2020-04" db="EMBL/GenBank/DDBJ databases">
        <authorList>
            <person name="Neveu A P."/>
        </authorList>
    </citation>
    <scope>NUCLEOTIDE SEQUENCE</scope>
    <source>
        <tissue evidence="9">Whole embryo</tissue>
    </source>
</reference>
<dbReference type="GO" id="GO:0032543">
    <property type="term" value="P:mitochondrial translation"/>
    <property type="evidence" value="ECO:0007669"/>
    <property type="project" value="UniProtKB-UniRule"/>
</dbReference>
<evidence type="ECO:0000313" key="9">
    <source>
        <dbReference type="EMBL" id="CAB3264780.1"/>
    </source>
</evidence>
<dbReference type="InterPro" id="IPR004413">
    <property type="entry name" value="GatB"/>
</dbReference>